<dbReference type="EMBL" id="CAJPWZ010001725">
    <property type="protein sequence ID" value="CAG2222117.1"/>
    <property type="molecule type" value="Genomic_DNA"/>
</dbReference>
<keyword evidence="2" id="KW-0472">Membrane</keyword>
<dbReference type="AlphaFoldDB" id="A0A8S3SUC4"/>
<keyword evidence="2" id="KW-0812">Transmembrane</keyword>
<proteinExistence type="predicted"/>
<keyword evidence="4" id="KW-1185">Reference proteome</keyword>
<feature type="region of interest" description="Disordered" evidence="1">
    <location>
        <begin position="196"/>
        <end position="237"/>
    </location>
</feature>
<feature type="compositionally biased region" description="Polar residues" evidence="1">
    <location>
        <begin position="196"/>
        <end position="224"/>
    </location>
</feature>
<feature type="region of interest" description="Disordered" evidence="1">
    <location>
        <begin position="138"/>
        <end position="183"/>
    </location>
</feature>
<feature type="compositionally biased region" description="Basic and acidic residues" evidence="1">
    <location>
        <begin position="163"/>
        <end position="183"/>
    </location>
</feature>
<feature type="compositionally biased region" description="Polar residues" evidence="1">
    <location>
        <begin position="153"/>
        <end position="162"/>
    </location>
</feature>
<keyword evidence="2" id="KW-1133">Transmembrane helix</keyword>
<evidence type="ECO:0000256" key="2">
    <source>
        <dbReference type="SAM" id="Phobius"/>
    </source>
</evidence>
<name>A0A8S3SUC4_MYTED</name>
<feature type="transmembrane region" description="Helical" evidence="2">
    <location>
        <begin position="56"/>
        <end position="81"/>
    </location>
</feature>
<organism evidence="3 4">
    <name type="scientific">Mytilus edulis</name>
    <name type="common">Blue mussel</name>
    <dbReference type="NCBI Taxonomy" id="6550"/>
    <lineage>
        <taxon>Eukaryota</taxon>
        <taxon>Metazoa</taxon>
        <taxon>Spiralia</taxon>
        <taxon>Lophotrochozoa</taxon>
        <taxon>Mollusca</taxon>
        <taxon>Bivalvia</taxon>
        <taxon>Autobranchia</taxon>
        <taxon>Pteriomorphia</taxon>
        <taxon>Mytilida</taxon>
        <taxon>Mytiloidea</taxon>
        <taxon>Mytilidae</taxon>
        <taxon>Mytilinae</taxon>
        <taxon>Mytilus</taxon>
    </lineage>
</organism>
<dbReference type="Proteomes" id="UP000683360">
    <property type="component" value="Unassembled WGS sequence"/>
</dbReference>
<gene>
    <name evidence="3" type="ORF">MEDL_35482</name>
</gene>
<comment type="caution">
    <text evidence="3">The sequence shown here is derived from an EMBL/GenBank/DDBJ whole genome shotgun (WGS) entry which is preliminary data.</text>
</comment>
<reference evidence="3" key="1">
    <citation type="submission" date="2021-03" db="EMBL/GenBank/DDBJ databases">
        <authorList>
            <person name="Bekaert M."/>
        </authorList>
    </citation>
    <scope>NUCLEOTIDE SEQUENCE</scope>
</reference>
<evidence type="ECO:0000313" key="4">
    <source>
        <dbReference type="Proteomes" id="UP000683360"/>
    </source>
</evidence>
<evidence type="ECO:0000313" key="3">
    <source>
        <dbReference type="EMBL" id="CAG2222117.1"/>
    </source>
</evidence>
<accession>A0A8S3SUC4</accession>
<evidence type="ECO:0000256" key="1">
    <source>
        <dbReference type="SAM" id="MobiDB-lite"/>
    </source>
</evidence>
<sequence length="274" mass="30807">MAKSADTNLQLRPTFSRSNDSLVYTVWAENRLGVDSYQFQIFEDENPNHCFNEDNIQIIASGSIATVIIIYLFISHVCFCVRVRKKRTMQSNIQEPLNNHVYDYIGPITNQEVNEHLLTTGNQELNQHIGVLQYPQDESATTHRNSPDPMNDNMENTDISVSEQERSSNELHHGNPSELHDNRSTVLHDVTTYNEQISGDEPATSTDQDCVSMTSSAGNNQDSNRMSEHSTSSDESIGSILGCVGISDGYENPYQSMMPANQELHQYCDLTNIP</sequence>
<protein>
    <submittedName>
        <fullName evidence="3">Uncharacterized protein</fullName>
    </submittedName>
</protein>